<organism evidence="15 16">
    <name type="scientific">Cycloclasticus pugetii</name>
    <dbReference type="NCBI Taxonomy" id="34068"/>
    <lineage>
        <taxon>Bacteria</taxon>
        <taxon>Pseudomonadati</taxon>
        <taxon>Pseudomonadota</taxon>
        <taxon>Gammaproteobacteria</taxon>
        <taxon>Thiotrichales</taxon>
        <taxon>Piscirickettsiaceae</taxon>
        <taxon>Cycloclasticus</taxon>
    </lineage>
</organism>
<dbReference type="SUPFAM" id="SSF56935">
    <property type="entry name" value="Porins"/>
    <property type="match status" value="1"/>
</dbReference>
<evidence type="ECO:0000256" key="4">
    <source>
        <dbReference type="ARBA" id="ARBA00022692"/>
    </source>
</evidence>
<dbReference type="Pfam" id="PF07715">
    <property type="entry name" value="Plug"/>
    <property type="match status" value="1"/>
</dbReference>
<evidence type="ECO:0000256" key="5">
    <source>
        <dbReference type="ARBA" id="ARBA00022729"/>
    </source>
</evidence>
<sequence>MKKTLLAASVAAVLPFAPSIVFASDDALIVTATRTTQTADETLASVSVVTKEEIEKYQYKTVAEAISGLPGVTIANTGGLGKQTSLFLRGTESNHTQVLLNGVKLATNAFGAPQIEHIPLNQIERIELVRGPQSSLYGSGSIGGTIQIFTKKGSGELTPHLSVGFGTHDTKETTFGISGGDASNWYSLSGGYTETNGFNSCDGRSGTSFIGCFATEPDDDAYRNSNASIRAGHRFANSAELEFFSLYSEGQSEYDGYFNTTDFLQHTFGAKLTADVSDTWTVKATLSQGRIEADNEGAFAASFADNQQDHFSLQNDFQINDEHVLVLGYDYEDDKIKESGGFTETNRHSNAVFAQLLGEYGAHSYQLAVRNEDNEQFGSNTTGNIAWGTSLSNNLRLNASFGTAFVAPALVDLYSPFGANPNLDAERSKSFELGLVGKHADITWSASAYRTKIKDLIALDSLWVPQNISEALIKGLELQAATDIAGINVDGQFSWIDPENKSGGVNDGNVLARRAEQTFTLNANKAFGDFSLASKVFVSGRRFDDVANNRRLAGFTTVDLVGAYKINKDLTAQVKVANLFNEEYETVAGYNTDGANVFFSLSYQPAN</sequence>
<evidence type="ECO:0000256" key="6">
    <source>
        <dbReference type="ARBA" id="ARBA00023065"/>
    </source>
</evidence>
<dbReference type="Gene3D" id="2.40.170.20">
    <property type="entry name" value="TonB-dependent receptor, beta-barrel domain"/>
    <property type="match status" value="1"/>
</dbReference>
<comment type="similarity">
    <text evidence="10 11">Belongs to the TonB-dependent receptor family.</text>
</comment>
<dbReference type="RefSeq" id="WP_016390668.1">
    <property type="nucleotide sequence ID" value="NZ_KE646809.1"/>
</dbReference>
<evidence type="ECO:0000256" key="2">
    <source>
        <dbReference type="ARBA" id="ARBA00022448"/>
    </source>
</evidence>
<dbReference type="Proteomes" id="UP000015462">
    <property type="component" value="Unassembled WGS sequence"/>
</dbReference>
<feature type="chain" id="PRO_5044245608" evidence="12">
    <location>
        <begin position="24"/>
        <end position="607"/>
    </location>
</feature>
<dbReference type="InterPro" id="IPR036942">
    <property type="entry name" value="Beta-barrel_TonB_sf"/>
</dbReference>
<dbReference type="AlphaFoldDB" id="A0AB33YZR0"/>
<keyword evidence="16" id="KW-1185">Reference proteome</keyword>
<dbReference type="PANTHER" id="PTHR30069">
    <property type="entry name" value="TONB-DEPENDENT OUTER MEMBRANE RECEPTOR"/>
    <property type="match status" value="1"/>
</dbReference>
<evidence type="ECO:0000256" key="9">
    <source>
        <dbReference type="ARBA" id="ARBA00023237"/>
    </source>
</evidence>
<dbReference type="EMBL" id="ASHL01000007">
    <property type="protein sequence ID" value="EPD12651.1"/>
    <property type="molecule type" value="Genomic_DNA"/>
</dbReference>
<keyword evidence="6" id="KW-0406">Ion transport</keyword>
<keyword evidence="5 12" id="KW-0732">Signal</keyword>
<keyword evidence="9 10" id="KW-0998">Cell outer membrane</keyword>
<evidence type="ECO:0000256" key="3">
    <source>
        <dbReference type="ARBA" id="ARBA00022452"/>
    </source>
</evidence>
<comment type="caution">
    <text evidence="15">The sequence shown here is derived from an EMBL/GenBank/DDBJ whole genome shotgun (WGS) entry which is preliminary data.</text>
</comment>
<keyword evidence="3 10" id="KW-1134">Transmembrane beta strand</keyword>
<dbReference type="PROSITE" id="PS52016">
    <property type="entry name" value="TONB_DEPENDENT_REC_3"/>
    <property type="match status" value="1"/>
</dbReference>
<evidence type="ECO:0000256" key="10">
    <source>
        <dbReference type="PROSITE-ProRule" id="PRU01360"/>
    </source>
</evidence>
<dbReference type="CDD" id="cd01347">
    <property type="entry name" value="ligand_gated_channel"/>
    <property type="match status" value="1"/>
</dbReference>
<evidence type="ECO:0000259" key="14">
    <source>
        <dbReference type="Pfam" id="PF07715"/>
    </source>
</evidence>
<dbReference type="InterPro" id="IPR039426">
    <property type="entry name" value="TonB-dep_rcpt-like"/>
</dbReference>
<protein>
    <submittedName>
        <fullName evidence="15">Outer membrane receptor for transport of vitamin B</fullName>
    </submittedName>
</protein>
<evidence type="ECO:0000313" key="16">
    <source>
        <dbReference type="Proteomes" id="UP000015462"/>
    </source>
</evidence>
<dbReference type="InterPro" id="IPR037066">
    <property type="entry name" value="Plug_dom_sf"/>
</dbReference>
<dbReference type="PANTHER" id="PTHR30069:SF53">
    <property type="entry name" value="COLICIN I RECEPTOR-RELATED"/>
    <property type="match status" value="1"/>
</dbReference>
<feature type="domain" description="TonB-dependent receptor-like beta-barrel" evidence="13">
    <location>
        <begin position="234"/>
        <end position="579"/>
    </location>
</feature>
<keyword evidence="4 10" id="KW-0812">Transmembrane</keyword>
<evidence type="ECO:0000256" key="11">
    <source>
        <dbReference type="RuleBase" id="RU003357"/>
    </source>
</evidence>
<keyword evidence="7 11" id="KW-0798">TonB box</keyword>
<proteinExistence type="inferred from homology"/>
<dbReference type="GO" id="GO:0006811">
    <property type="term" value="P:monoatomic ion transport"/>
    <property type="evidence" value="ECO:0007669"/>
    <property type="project" value="UniProtKB-KW"/>
</dbReference>
<reference evidence="15 16" key="1">
    <citation type="journal article" date="2013" name="Genome Announc.">
        <title>Genome Sequence of the Pyrene- and Fluoranthene-Degrading Bacterium Cycloclasticus sp. Strain PY97M.</title>
        <authorList>
            <person name="Cui Z."/>
            <person name="Xu G."/>
            <person name="Li Q."/>
            <person name="Gao W."/>
            <person name="Zheng L."/>
        </authorList>
    </citation>
    <scope>NUCLEOTIDE SEQUENCE [LARGE SCALE GENOMIC DNA]</scope>
    <source>
        <strain evidence="15 16">PY97M</strain>
    </source>
</reference>
<dbReference type="InterPro" id="IPR012910">
    <property type="entry name" value="Plug_dom"/>
</dbReference>
<evidence type="ECO:0000256" key="7">
    <source>
        <dbReference type="ARBA" id="ARBA00023077"/>
    </source>
</evidence>
<keyword evidence="15" id="KW-0675">Receptor</keyword>
<evidence type="ECO:0000256" key="8">
    <source>
        <dbReference type="ARBA" id="ARBA00023136"/>
    </source>
</evidence>
<evidence type="ECO:0000259" key="13">
    <source>
        <dbReference type="Pfam" id="PF00593"/>
    </source>
</evidence>
<evidence type="ECO:0000313" key="15">
    <source>
        <dbReference type="EMBL" id="EPD12651.1"/>
    </source>
</evidence>
<keyword evidence="8 10" id="KW-0472">Membrane</keyword>
<dbReference type="Pfam" id="PF00593">
    <property type="entry name" value="TonB_dep_Rec_b-barrel"/>
    <property type="match status" value="1"/>
</dbReference>
<name>A0AB33YZR0_9GAMM</name>
<dbReference type="GO" id="GO:0015889">
    <property type="term" value="P:cobalamin transport"/>
    <property type="evidence" value="ECO:0007669"/>
    <property type="project" value="TreeGrafter"/>
</dbReference>
<gene>
    <name evidence="15" type="ORF">L196_08599</name>
</gene>
<dbReference type="InterPro" id="IPR000531">
    <property type="entry name" value="Beta-barrel_TonB"/>
</dbReference>
<dbReference type="Gene3D" id="2.170.130.10">
    <property type="entry name" value="TonB-dependent receptor, plug domain"/>
    <property type="match status" value="1"/>
</dbReference>
<feature type="domain" description="TonB-dependent receptor plug" evidence="14">
    <location>
        <begin position="40"/>
        <end position="145"/>
    </location>
</feature>
<comment type="subcellular location">
    <subcellularLocation>
        <location evidence="1 10">Cell outer membrane</location>
        <topology evidence="1 10">Multi-pass membrane protein</topology>
    </subcellularLocation>
</comment>
<keyword evidence="2 10" id="KW-0813">Transport</keyword>
<accession>A0AB33YZR0</accession>
<evidence type="ECO:0000256" key="12">
    <source>
        <dbReference type="SAM" id="SignalP"/>
    </source>
</evidence>
<feature type="signal peptide" evidence="12">
    <location>
        <begin position="1"/>
        <end position="23"/>
    </location>
</feature>
<evidence type="ECO:0000256" key="1">
    <source>
        <dbReference type="ARBA" id="ARBA00004571"/>
    </source>
</evidence>
<dbReference type="GO" id="GO:0009279">
    <property type="term" value="C:cell outer membrane"/>
    <property type="evidence" value="ECO:0007669"/>
    <property type="project" value="UniProtKB-SubCell"/>
</dbReference>